<name>X0Y3R8_9ZZZZ</name>
<dbReference type="AlphaFoldDB" id="X0Y3R8"/>
<proteinExistence type="predicted"/>
<gene>
    <name evidence="1" type="ORF">S01H1_85544</name>
</gene>
<feature type="non-terminal residue" evidence="1">
    <location>
        <position position="83"/>
    </location>
</feature>
<accession>X0Y3R8</accession>
<comment type="caution">
    <text evidence="1">The sequence shown here is derived from an EMBL/GenBank/DDBJ whole genome shotgun (WGS) entry which is preliminary data.</text>
</comment>
<feature type="non-terminal residue" evidence="1">
    <location>
        <position position="1"/>
    </location>
</feature>
<dbReference type="EMBL" id="BARS01058796">
    <property type="protein sequence ID" value="GAG41952.1"/>
    <property type="molecule type" value="Genomic_DNA"/>
</dbReference>
<organism evidence="1">
    <name type="scientific">marine sediment metagenome</name>
    <dbReference type="NCBI Taxonomy" id="412755"/>
    <lineage>
        <taxon>unclassified sequences</taxon>
        <taxon>metagenomes</taxon>
        <taxon>ecological metagenomes</taxon>
    </lineage>
</organism>
<sequence length="83" mass="8478">VADESMISVSSLRNGLVTSAKKEGTGSAVITTSGNFRGPVDLEYIVEIDSILGGAEVGQATFKWTDGGGTWDATDVTTPATAV</sequence>
<protein>
    <submittedName>
        <fullName evidence="1">Uncharacterized protein</fullName>
    </submittedName>
</protein>
<evidence type="ECO:0000313" key="1">
    <source>
        <dbReference type="EMBL" id="GAG41952.1"/>
    </source>
</evidence>
<reference evidence="1" key="1">
    <citation type="journal article" date="2014" name="Front. Microbiol.">
        <title>High frequency of phylogenetically diverse reductive dehalogenase-homologous genes in deep subseafloor sedimentary metagenomes.</title>
        <authorList>
            <person name="Kawai M."/>
            <person name="Futagami T."/>
            <person name="Toyoda A."/>
            <person name="Takaki Y."/>
            <person name="Nishi S."/>
            <person name="Hori S."/>
            <person name="Arai W."/>
            <person name="Tsubouchi T."/>
            <person name="Morono Y."/>
            <person name="Uchiyama I."/>
            <person name="Ito T."/>
            <person name="Fujiyama A."/>
            <person name="Inagaki F."/>
            <person name="Takami H."/>
        </authorList>
    </citation>
    <scope>NUCLEOTIDE SEQUENCE</scope>
    <source>
        <strain evidence="1">Expedition CK06-06</strain>
    </source>
</reference>